<organism evidence="1">
    <name type="scientific">marine sediment metagenome</name>
    <dbReference type="NCBI Taxonomy" id="412755"/>
    <lineage>
        <taxon>unclassified sequences</taxon>
        <taxon>metagenomes</taxon>
        <taxon>ecological metagenomes</taxon>
    </lineage>
</organism>
<reference evidence="1" key="1">
    <citation type="journal article" date="2014" name="Front. Microbiol.">
        <title>High frequency of phylogenetically diverse reductive dehalogenase-homologous genes in deep subseafloor sedimentary metagenomes.</title>
        <authorList>
            <person name="Kawai M."/>
            <person name="Futagami T."/>
            <person name="Toyoda A."/>
            <person name="Takaki Y."/>
            <person name="Nishi S."/>
            <person name="Hori S."/>
            <person name="Arai W."/>
            <person name="Tsubouchi T."/>
            <person name="Morono Y."/>
            <person name="Uchiyama I."/>
            <person name="Ito T."/>
            <person name="Fujiyama A."/>
            <person name="Inagaki F."/>
            <person name="Takami H."/>
        </authorList>
    </citation>
    <scope>NUCLEOTIDE SEQUENCE</scope>
    <source>
        <strain evidence="1">Expedition CK06-06</strain>
    </source>
</reference>
<accession>X1JF95</accession>
<gene>
    <name evidence="1" type="ORF">S06H3_00549</name>
</gene>
<sequence>MFKKTLAIIYPWCGFNGGEAPFDPEKLELAFFEPWTYEGWDAPPMYLEFEERWSS</sequence>
<protein>
    <submittedName>
        <fullName evidence="1">Uncharacterized protein</fullName>
    </submittedName>
</protein>
<evidence type="ECO:0000313" key="1">
    <source>
        <dbReference type="EMBL" id="GAH93386.1"/>
    </source>
</evidence>
<comment type="caution">
    <text evidence="1">The sequence shown here is derived from an EMBL/GenBank/DDBJ whole genome shotgun (WGS) entry which is preliminary data.</text>
</comment>
<dbReference type="AlphaFoldDB" id="X1JF95"/>
<dbReference type="EMBL" id="BARV01000103">
    <property type="protein sequence ID" value="GAH93386.1"/>
    <property type="molecule type" value="Genomic_DNA"/>
</dbReference>
<proteinExistence type="predicted"/>
<name>X1JF95_9ZZZZ</name>